<evidence type="ECO:0000256" key="8">
    <source>
        <dbReference type="ARBA" id="ARBA00022840"/>
    </source>
</evidence>
<dbReference type="InterPro" id="IPR011545">
    <property type="entry name" value="DEAD/DEAH_box_helicase_dom"/>
</dbReference>
<keyword evidence="4" id="KW-0547">Nucleotide-binding</keyword>
<dbReference type="GO" id="GO:0043139">
    <property type="term" value="F:5'-3' DNA helicase activity"/>
    <property type="evidence" value="ECO:0007669"/>
    <property type="project" value="UniProtKB-EC"/>
</dbReference>
<keyword evidence="13" id="KW-0413">Isomerase</keyword>
<keyword evidence="7 18" id="KW-0347">Helicase</keyword>
<dbReference type="AlphaFoldDB" id="A0A0W8E9H8"/>
<evidence type="ECO:0000256" key="1">
    <source>
        <dbReference type="ARBA" id="ARBA00001966"/>
    </source>
</evidence>
<dbReference type="InterPro" id="IPR006555">
    <property type="entry name" value="ATP-dep_Helicase_C"/>
</dbReference>
<keyword evidence="2" id="KW-0004">4Fe-4S</keyword>
<dbReference type="PANTHER" id="PTHR11472:SF34">
    <property type="entry name" value="REGULATOR OF TELOMERE ELONGATION HELICASE 1"/>
    <property type="match status" value="1"/>
</dbReference>
<evidence type="ECO:0000256" key="14">
    <source>
        <dbReference type="ARBA" id="ARBA00044969"/>
    </source>
</evidence>
<evidence type="ECO:0000259" key="17">
    <source>
        <dbReference type="PROSITE" id="PS51193"/>
    </source>
</evidence>
<dbReference type="EC" id="5.6.2.3" evidence="14"/>
<evidence type="ECO:0000256" key="10">
    <source>
        <dbReference type="ARBA" id="ARBA00023014"/>
    </source>
</evidence>
<dbReference type="PROSITE" id="PS51193">
    <property type="entry name" value="HELICASE_ATP_BIND_2"/>
    <property type="match status" value="1"/>
</dbReference>
<dbReference type="SMART" id="SM00488">
    <property type="entry name" value="DEXDc2"/>
    <property type="match status" value="1"/>
</dbReference>
<evidence type="ECO:0000256" key="15">
    <source>
        <dbReference type="ARBA" id="ARBA00048954"/>
    </source>
</evidence>
<dbReference type="PROSITE" id="PS51192">
    <property type="entry name" value="HELICASE_ATP_BIND_1"/>
    <property type="match status" value="1"/>
</dbReference>
<dbReference type="EMBL" id="LNQE01001822">
    <property type="protein sequence ID" value="KUG05272.1"/>
    <property type="molecule type" value="Genomic_DNA"/>
</dbReference>
<evidence type="ECO:0000256" key="5">
    <source>
        <dbReference type="ARBA" id="ARBA00022763"/>
    </source>
</evidence>
<dbReference type="Pfam" id="PF00270">
    <property type="entry name" value="DEAD"/>
    <property type="match status" value="1"/>
</dbReference>
<evidence type="ECO:0000256" key="7">
    <source>
        <dbReference type="ARBA" id="ARBA00022806"/>
    </source>
</evidence>
<comment type="catalytic activity">
    <reaction evidence="15">
        <text>ATP + H2O = ADP + phosphate + H(+)</text>
        <dbReference type="Rhea" id="RHEA:13065"/>
        <dbReference type="ChEBI" id="CHEBI:15377"/>
        <dbReference type="ChEBI" id="CHEBI:15378"/>
        <dbReference type="ChEBI" id="CHEBI:30616"/>
        <dbReference type="ChEBI" id="CHEBI:43474"/>
        <dbReference type="ChEBI" id="CHEBI:456216"/>
        <dbReference type="EC" id="5.6.2.3"/>
    </reaction>
</comment>
<evidence type="ECO:0000256" key="6">
    <source>
        <dbReference type="ARBA" id="ARBA00022801"/>
    </source>
</evidence>
<dbReference type="GO" id="GO:0005524">
    <property type="term" value="F:ATP binding"/>
    <property type="evidence" value="ECO:0007669"/>
    <property type="project" value="UniProtKB-KW"/>
</dbReference>
<dbReference type="InterPro" id="IPR014001">
    <property type="entry name" value="Helicase_ATP-bd"/>
</dbReference>
<dbReference type="SMART" id="SM00491">
    <property type="entry name" value="HELICc2"/>
    <property type="match status" value="1"/>
</dbReference>
<evidence type="ECO:0000256" key="11">
    <source>
        <dbReference type="ARBA" id="ARBA00023125"/>
    </source>
</evidence>
<dbReference type="InterPro" id="IPR002464">
    <property type="entry name" value="DNA/RNA_helicase_DEAH_CS"/>
</dbReference>
<comment type="cofactor">
    <cofactor evidence="1">
        <name>[4Fe-4S] cluster</name>
        <dbReference type="ChEBI" id="CHEBI:49883"/>
    </cofactor>
</comment>
<dbReference type="PANTHER" id="PTHR11472">
    <property type="entry name" value="DNA REPAIR DEAD HELICASE RAD3/XP-D SUBFAMILY MEMBER"/>
    <property type="match status" value="1"/>
</dbReference>
<reference evidence="18" key="1">
    <citation type="journal article" date="2015" name="Proc. Natl. Acad. Sci. U.S.A.">
        <title>Networks of energetic and metabolic interactions define dynamics in microbial communities.</title>
        <authorList>
            <person name="Embree M."/>
            <person name="Liu J.K."/>
            <person name="Al-Bassam M.M."/>
            <person name="Zengler K."/>
        </authorList>
    </citation>
    <scope>NUCLEOTIDE SEQUENCE</scope>
</reference>
<organism evidence="18">
    <name type="scientific">hydrocarbon metagenome</name>
    <dbReference type="NCBI Taxonomy" id="938273"/>
    <lineage>
        <taxon>unclassified sequences</taxon>
        <taxon>metagenomes</taxon>
        <taxon>ecological metagenomes</taxon>
    </lineage>
</organism>
<keyword evidence="12" id="KW-0234">DNA repair</keyword>
<dbReference type="GO" id="GO:0006281">
    <property type="term" value="P:DNA repair"/>
    <property type="evidence" value="ECO:0007669"/>
    <property type="project" value="UniProtKB-KW"/>
</dbReference>
<name>A0A0W8E9H8_9ZZZZ</name>
<feature type="domain" description="Helicase ATP-binding" evidence="17">
    <location>
        <begin position="15"/>
        <end position="299"/>
    </location>
</feature>
<evidence type="ECO:0000256" key="13">
    <source>
        <dbReference type="ARBA" id="ARBA00023235"/>
    </source>
</evidence>
<keyword evidence="9" id="KW-0408">Iron</keyword>
<accession>A0A0W8E9H8</accession>
<dbReference type="InterPro" id="IPR014013">
    <property type="entry name" value="Helic_SF1/SF2_ATP-bd_DinG/Rad3"/>
</dbReference>
<dbReference type="InterPro" id="IPR006554">
    <property type="entry name" value="Helicase-like_DEXD_c2"/>
</dbReference>
<dbReference type="Gene3D" id="3.40.50.300">
    <property type="entry name" value="P-loop containing nucleotide triphosphate hydrolases"/>
    <property type="match status" value="2"/>
</dbReference>
<keyword evidence="8" id="KW-0067">ATP-binding</keyword>
<evidence type="ECO:0000256" key="2">
    <source>
        <dbReference type="ARBA" id="ARBA00022485"/>
    </source>
</evidence>
<keyword evidence="10" id="KW-0411">Iron-sulfur</keyword>
<comment type="caution">
    <text evidence="18">The sequence shown here is derived from an EMBL/GenBank/DDBJ whole genome shotgun (WGS) entry which is preliminary data.</text>
</comment>
<dbReference type="Pfam" id="PF13307">
    <property type="entry name" value="Helicase_C_2"/>
    <property type="match status" value="1"/>
</dbReference>
<keyword evidence="3" id="KW-0479">Metal-binding</keyword>
<feature type="domain" description="Helicase ATP-binding" evidence="16">
    <location>
        <begin position="41"/>
        <end position="303"/>
    </location>
</feature>
<dbReference type="PROSITE" id="PS00690">
    <property type="entry name" value="DEAH_ATP_HELICASE"/>
    <property type="match status" value="1"/>
</dbReference>
<dbReference type="GO" id="GO:0016818">
    <property type="term" value="F:hydrolase activity, acting on acid anhydrides, in phosphorus-containing anhydrides"/>
    <property type="evidence" value="ECO:0007669"/>
    <property type="project" value="InterPro"/>
</dbReference>
<evidence type="ECO:0000256" key="4">
    <source>
        <dbReference type="ARBA" id="ARBA00022741"/>
    </source>
</evidence>
<evidence type="ECO:0000256" key="12">
    <source>
        <dbReference type="ARBA" id="ARBA00023204"/>
    </source>
</evidence>
<evidence type="ECO:0000313" key="18">
    <source>
        <dbReference type="EMBL" id="KUG05272.1"/>
    </source>
</evidence>
<dbReference type="InterPro" id="IPR045028">
    <property type="entry name" value="DinG/Rad3-like"/>
</dbReference>
<proteinExistence type="predicted"/>
<dbReference type="Pfam" id="PF06733">
    <property type="entry name" value="DEAD_2"/>
    <property type="match status" value="1"/>
</dbReference>
<evidence type="ECO:0000256" key="3">
    <source>
        <dbReference type="ARBA" id="ARBA00022723"/>
    </source>
</evidence>
<keyword evidence="11" id="KW-0238">DNA-binding</keyword>
<dbReference type="GO" id="GO:0003677">
    <property type="term" value="F:DNA binding"/>
    <property type="evidence" value="ECO:0007669"/>
    <property type="project" value="UniProtKB-KW"/>
</dbReference>
<evidence type="ECO:0000259" key="16">
    <source>
        <dbReference type="PROSITE" id="PS51192"/>
    </source>
</evidence>
<evidence type="ECO:0000256" key="9">
    <source>
        <dbReference type="ARBA" id="ARBA00023004"/>
    </source>
</evidence>
<keyword evidence="6" id="KW-0378">Hydrolase</keyword>
<gene>
    <name evidence="18" type="ORF">ASZ90_017345</name>
</gene>
<dbReference type="InterPro" id="IPR010614">
    <property type="entry name" value="RAD3-like_helicase_DEAD"/>
</dbReference>
<sequence>MKNKLNNQAQDALDKIVNKLNKKESRPEQIQMVQFIRRFLNYAKDPGRAAVVEAGTGVGKTFAYLVAFCEHLKSLSTNQQSKLVIATNTINLQEQLIKKDIPIINKLYPGIRFEKAKGKNNYICLRQLAEANNGNLFFNDKEVEEIKKISDWVYNSETGDRSDMDFDIDYNTWRSIASDTASCYGNNCPYHSECYYERAKKRLKKADIIITNHAMVLADIQNNNLPEYSHILIDEAHNFENNALKAMTVEISAQRLKSIIRKINNTYCQAGLRRVKKITAMNATLQGIETNAQEFLDSLPEGRIKTVIDPVKAELLITQLNAVIDILKSALSEEKSVIQNELSLVIEAATKLSIEVRAFTFQELESYVYWSKNGKAFFAPTSTSFLKSYWANKTSVLTSATINVAGSFKPFIWGLNLNPVNTYSLKLNSPFNYKENALVYIPAEAISPKEGQYNEYLIKTIPEIIKKTQGKVFVLFTSYTTLNTVYEATESNLSGFKLLKQGQGNKDYLLQEFKTSDKSVLFGTDSFWEGVDEELNCVIITKLPFAVPTDPIEEARYEILKNAGKNPFMYKSIPACALKLKQGAGRLIRNSENRGVIVICDPRINAKWGKPIVNTLPEMRWTDNIEVIDMYMPSSKIS</sequence>
<dbReference type="SMART" id="SM00487">
    <property type="entry name" value="DEXDc"/>
    <property type="match status" value="1"/>
</dbReference>
<dbReference type="InterPro" id="IPR027417">
    <property type="entry name" value="P-loop_NTPase"/>
</dbReference>
<dbReference type="SUPFAM" id="SSF52540">
    <property type="entry name" value="P-loop containing nucleoside triphosphate hydrolases"/>
    <property type="match status" value="1"/>
</dbReference>
<dbReference type="GO" id="GO:0046872">
    <property type="term" value="F:metal ion binding"/>
    <property type="evidence" value="ECO:0007669"/>
    <property type="project" value="UniProtKB-KW"/>
</dbReference>
<keyword evidence="5" id="KW-0227">DNA damage</keyword>
<protein>
    <recommendedName>
        <fullName evidence="14">DNA 5'-3' helicase</fullName>
        <ecNumber evidence="14">5.6.2.3</ecNumber>
    </recommendedName>
</protein>
<dbReference type="GO" id="GO:0051539">
    <property type="term" value="F:4 iron, 4 sulfur cluster binding"/>
    <property type="evidence" value="ECO:0007669"/>
    <property type="project" value="UniProtKB-KW"/>
</dbReference>